<dbReference type="STRING" id="3880.A0A072TR37"/>
<reference evidence="2 4" key="1">
    <citation type="journal article" date="2011" name="Nature">
        <title>The Medicago genome provides insight into the evolution of rhizobial symbioses.</title>
        <authorList>
            <person name="Young N.D."/>
            <person name="Debelle F."/>
            <person name="Oldroyd G.E."/>
            <person name="Geurts R."/>
            <person name="Cannon S.B."/>
            <person name="Udvardi M.K."/>
            <person name="Benedito V.A."/>
            <person name="Mayer K.F."/>
            <person name="Gouzy J."/>
            <person name="Schoof H."/>
            <person name="Van de Peer Y."/>
            <person name="Proost S."/>
            <person name="Cook D.R."/>
            <person name="Meyers B.C."/>
            <person name="Spannagl M."/>
            <person name="Cheung F."/>
            <person name="De Mita S."/>
            <person name="Krishnakumar V."/>
            <person name="Gundlach H."/>
            <person name="Zhou S."/>
            <person name="Mudge J."/>
            <person name="Bharti A.K."/>
            <person name="Murray J.D."/>
            <person name="Naoumkina M.A."/>
            <person name="Rosen B."/>
            <person name="Silverstein K.A."/>
            <person name="Tang H."/>
            <person name="Rombauts S."/>
            <person name="Zhao P.X."/>
            <person name="Zhou P."/>
            <person name="Barbe V."/>
            <person name="Bardou P."/>
            <person name="Bechner M."/>
            <person name="Bellec A."/>
            <person name="Berger A."/>
            <person name="Berges H."/>
            <person name="Bidwell S."/>
            <person name="Bisseling T."/>
            <person name="Choisne N."/>
            <person name="Couloux A."/>
            <person name="Denny R."/>
            <person name="Deshpande S."/>
            <person name="Dai X."/>
            <person name="Doyle J.J."/>
            <person name="Dudez A.M."/>
            <person name="Farmer A.D."/>
            <person name="Fouteau S."/>
            <person name="Franken C."/>
            <person name="Gibelin C."/>
            <person name="Gish J."/>
            <person name="Goldstein S."/>
            <person name="Gonzalez A.J."/>
            <person name="Green P.J."/>
            <person name="Hallab A."/>
            <person name="Hartog M."/>
            <person name="Hua A."/>
            <person name="Humphray S.J."/>
            <person name="Jeong D.H."/>
            <person name="Jing Y."/>
            <person name="Jocker A."/>
            <person name="Kenton S.M."/>
            <person name="Kim D.J."/>
            <person name="Klee K."/>
            <person name="Lai H."/>
            <person name="Lang C."/>
            <person name="Lin S."/>
            <person name="Macmil S.L."/>
            <person name="Magdelenat G."/>
            <person name="Matthews L."/>
            <person name="McCorrison J."/>
            <person name="Monaghan E.L."/>
            <person name="Mun J.H."/>
            <person name="Najar F.Z."/>
            <person name="Nicholson C."/>
            <person name="Noirot C."/>
            <person name="O'Bleness M."/>
            <person name="Paule C.R."/>
            <person name="Poulain J."/>
            <person name="Prion F."/>
            <person name="Qin B."/>
            <person name="Qu C."/>
            <person name="Retzel E.F."/>
            <person name="Riddle C."/>
            <person name="Sallet E."/>
            <person name="Samain S."/>
            <person name="Samson N."/>
            <person name="Sanders I."/>
            <person name="Saurat O."/>
            <person name="Scarpelli C."/>
            <person name="Schiex T."/>
            <person name="Segurens B."/>
            <person name="Severin A.J."/>
            <person name="Sherrier D.J."/>
            <person name="Shi R."/>
            <person name="Sims S."/>
            <person name="Singer S.R."/>
            <person name="Sinharoy S."/>
            <person name="Sterck L."/>
            <person name="Viollet A."/>
            <person name="Wang B.B."/>
            <person name="Wang K."/>
            <person name="Wang M."/>
            <person name="Wang X."/>
            <person name="Warfsmann J."/>
            <person name="Weissenbach J."/>
            <person name="White D.D."/>
            <person name="White J.D."/>
            <person name="Wiley G.B."/>
            <person name="Wincker P."/>
            <person name="Xing Y."/>
            <person name="Yang L."/>
            <person name="Yao Z."/>
            <person name="Ying F."/>
            <person name="Zhai J."/>
            <person name="Zhou L."/>
            <person name="Zuber A."/>
            <person name="Denarie J."/>
            <person name="Dixon R.A."/>
            <person name="May G.D."/>
            <person name="Schwartz D.C."/>
            <person name="Rogers J."/>
            <person name="Quetier F."/>
            <person name="Town C.D."/>
            <person name="Roe B.A."/>
        </authorList>
    </citation>
    <scope>NUCLEOTIDE SEQUENCE [LARGE SCALE GENOMIC DNA]</scope>
    <source>
        <strain evidence="2">A17</strain>
        <strain evidence="3 4">cv. Jemalong A17</strain>
    </source>
</reference>
<feature type="transmembrane region" description="Helical" evidence="1">
    <location>
        <begin position="206"/>
        <end position="227"/>
    </location>
</feature>
<feature type="transmembrane region" description="Helical" evidence="1">
    <location>
        <begin position="149"/>
        <end position="170"/>
    </location>
</feature>
<keyword evidence="4" id="KW-1185">Reference proteome</keyword>
<protein>
    <submittedName>
        <fullName evidence="2">Transmembrane protein</fullName>
    </submittedName>
</protein>
<evidence type="ECO:0000313" key="2">
    <source>
        <dbReference type="EMBL" id="KEH19964.1"/>
    </source>
</evidence>
<keyword evidence="1" id="KW-0472">Membrane</keyword>
<reference evidence="2 4" key="2">
    <citation type="journal article" date="2014" name="BMC Genomics">
        <title>An improved genome release (version Mt4.0) for the model legume Medicago truncatula.</title>
        <authorList>
            <person name="Tang H."/>
            <person name="Krishnakumar V."/>
            <person name="Bidwell S."/>
            <person name="Rosen B."/>
            <person name="Chan A."/>
            <person name="Zhou S."/>
            <person name="Gentzbittel L."/>
            <person name="Childs K.L."/>
            <person name="Yandell M."/>
            <person name="Gundlach H."/>
            <person name="Mayer K.F."/>
            <person name="Schwartz D.C."/>
            <person name="Town C.D."/>
        </authorList>
    </citation>
    <scope>GENOME REANNOTATION</scope>
    <source>
        <strain evidence="2">A17</strain>
        <strain evidence="3 4">cv. Jemalong A17</strain>
    </source>
</reference>
<reference evidence="3" key="3">
    <citation type="submission" date="2015-04" db="UniProtKB">
        <authorList>
            <consortium name="EnsemblPlants"/>
        </authorList>
    </citation>
    <scope>IDENTIFICATION</scope>
    <source>
        <strain evidence="3">cv. Jemalong A17</strain>
    </source>
</reference>
<gene>
    <name evidence="2" type="ordered locus">MTR_8g063930</name>
</gene>
<evidence type="ECO:0000313" key="3">
    <source>
        <dbReference type="EnsemblPlants" id="KEH19964"/>
    </source>
</evidence>
<name>A0A072TR37_MEDTR</name>
<feature type="transmembrane region" description="Helical" evidence="1">
    <location>
        <begin position="182"/>
        <end position="200"/>
    </location>
</feature>
<evidence type="ECO:0000256" key="1">
    <source>
        <dbReference type="SAM" id="Phobius"/>
    </source>
</evidence>
<feature type="transmembrane region" description="Helical" evidence="1">
    <location>
        <begin position="269"/>
        <end position="291"/>
    </location>
</feature>
<feature type="transmembrane region" description="Helical" evidence="1">
    <location>
        <begin position="93"/>
        <end position="114"/>
    </location>
</feature>
<keyword evidence="1" id="KW-1133">Transmembrane helix</keyword>
<feature type="transmembrane region" description="Helical" evidence="1">
    <location>
        <begin position="30"/>
        <end position="50"/>
    </location>
</feature>
<feature type="transmembrane region" description="Helical" evidence="1">
    <location>
        <begin position="239"/>
        <end position="263"/>
    </location>
</feature>
<dbReference type="EMBL" id="CM001224">
    <property type="protein sequence ID" value="KEH19964.1"/>
    <property type="molecule type" value="Genomic_DNA"/>
</dbReference>
<organism evidence="2 4">
    <name type="scientific">Medicago truncatula</name>
    <name type="common">Barrel medic</name>
    <name type="synonym">Medicago tribuloides</name>
    <dbReference type="NCBI Taxonomy" id="3880"/>
    <lineage>
        <taxon>Eukaryota</taxon>
        <taxon>Viridiplantae</taxon>
        <taxon>Streptophyta</taxon>
        <taxon>Embryophyta</taxon>
        <taxon>Tracheophyta</taxon>
        <taxon>Spermatophyta</taxon>
        <taxon>Magnoliopsida</taxon>
        <taxon>eudicotyledons</taxon>
        <taxon>Gunneridae</taxon>
        <taxon>Pentapetalae</taxon>
        <taxon>rosids</taxon>
        <taxon>fabids</taxon>
        <taxon>Fabales</taxon>
        <taxon>Fabaceae</taxon>
        <taxon>Papilionoideae</taxon>
        <taxon>50 kb inversion clade</taxon>
        <taxon>NPAAA clade</taxon>
        <taxon>Hologalegina</taxon>
        <taxon>IRL clade</taxon>
        <taxon>Trifolieae</taxon>
        <taxon>Medicago</taxon>
    </lineage>
</organism>
<dbReference type="EnsemblPlants" id="KEH19964">
    <property type="protein sequence ID" value="KEH19964"/>
    <property type="gene ID" value="MTR_8g063930"/>
</dbReference>
<proteinExistence type="predicted"/>
<dbReference type="Proteomes" id="UP000002051">
    <property type="component" value="Chromosome 8"/>
</dbReference>
<dbReference type="AlphaFoldDB" id="A0A072TR37"/>
<keyword evidence="1 2" id="KW-0812">Transmembrane</keyword>
<sequence length="394" mass="45702">MESENNLKKKQKLEVSDILKAAIIIYVKNFNFMIFTFLTSLPLFCIMVYFEIQLQETIVETFHIVNSKDVDVHHSYTGSILDYFMNNYYYLKLIQLGLIYIFPLHVLEFGTAIITVDLASKLGSQQEKKMTLKVMFEKSLDSSKLRGSFLTFIYVVFLTTTHQLGLLWIVINCYFYLKDLSFVVFALICSMLFAKLLKMYLEWSSIWNTSLVISILEGIYGIDALVLSLNFSRGCQRKGLFLMLIFFAWGQFLRFFCYYVGGYEQGNGIFIQVGLFCMVIPLKWVVFMIYFHDCKERYLEKKMDEELGKDVRGEHSSSGVSEDVLDFLAKSAKILSSTNCLILCRSTIQLNDFQLFISNPATRTWLPIQLPEQLQPINVDLDLKVVLECDDKHD</sequence>
<dbReference type="PANTHER" id="PTHR36714:SF7">
    <property type="entry name" value="TRANSMEMBRANE PROTEIN"/>
    <property type="match status" value="1"/>
</dbReference>
<dbReference type="HOGENOM" id="CLU_058910_0_0_1"/>
<accession>A0A072TR37</accession>
<evidence type="ECO:0000313" key="4">
    <source>
        <dbReference type="Proteomes" id="UP000002051"/>
    </source>
</evidence>
<dbReference type="PANTHER" id="PTHR36714">
    <property type="entry name" value="T23E23.1"/>
    <property type="match status" value="1"/>
</dbReference>